<evidence type="ECO:0000313" key="3">
    <source>
        <dbReference type="EMBL" id="MFC3529648.1"/>
    </source>
</evidence>
<dbReference type="EMBL" id="JBHRXJ010000013">
    <property type="protein sequence ID" value="MFC3529648.1"/>
    <property type="molecule type" value="Genomic_DNA"/>
</dbReference>
<keyword evidence="1" id="KW-0472">Membrane</keyword>
<dbReference type="RefSeq" id="WP_377745683.1">
    <property type="nucleotide sequence ID" value="NZ_JBHRXJ010000013.1"/>
</dbReference>
<evidence type="ECO:0000313" key="4">
    <source>
        <dbReference type="Proteomes" id="UP001595721"/>
    </source>
</evidence>
<feature type="signal peptide" evidence="2">
    <location>
        <begin position="1"/>
        <end position="24"/>
    </location>
</feature>
<feature type="transmembrane region" description="Helical" evidence="1">
    <location>
        <begin position="230"/>
        <end position="247"/>
    </location>
</feature>
<feature type="transmembrane region" description="Helical" evidence="1">
    <location>
        <begin position="253"/>
        <end position="271"/>
    </location>
</feature>
<feature type="transmembrane region" description="Helical" evidence="1">
    <location>
        <begin position="70"/>
        <end position="88"/>
    </location>
</feature>
<name>A0ABV7R811_9RHOB</name>
<keyword evidence="4" id="KW-1185">Reference proteome</keyword>
<proteinExistence type="predicted"/>
<reference evidence="4" key="1">
    <citation type="journal article" date="2019" name="Int. J. Syst. Evol. Microbiol.">
        <title>The Global Catalogue of Microorganisms (GCM) 10K type strain sequencing project: providing services to taxonomists for standard genome sequencing and annotation.</title>
        <authorList>
            <consortium name="The Broad Institute Genomics Platform"/>
            <consortium name="The Broad Institute Genome Sequencing Center for Infectious Disease"/>
            <person name="Wu L."/>
            <person name="Ma J."/>
        </authorList>
    </citation>
    <scope>NUCLEOTIDE SEQUENCE [LARGE SCALE GENOMIC DNA]</scope>
    <source>
        <strain evidence="4">KCTC 42899</strain>
    </source>
</reference>
<evidence type="ECO:0000256" key="1">
    <source>
        <dbReference type="SAM" id="Phobius"/>
    </source>
</evidence>
<keyword evidence="2" id="KW-0732">Signal</keyword>
<organism evidence="3 4">
    <name type="scientific">Paracoccus mangrovi</name>
    <dbReference type="NCBI Taxonomy" id="1715645"/>
    <lineage>
        <taxon>Bacteria</taxon>
        <taxon>Pseudomonadati</taxon>
        <taxon>Pseudomonadota</taxon>
        <taxon>Alphaproteobacteria</taxon>
        <taxon>Rhodobacterales</taxon>
        <taxon>Paracoccaceae</taxon>
        <taxon>Paracoccus</taxon>
    </lineage>
</organism>
<protein>
    <submittedName>
        <fullName evidence="3">Uncharacterized protein</fullName>
    </submittedName>
</protein>
<feature type="transmembrane region" description="Helical" evidence="1">
    <location>
        <begin position="122"/>
        <end position="140"/>
    </location>
</feature>
<feature type="transmembrane region" description="Helical" evidence="1">
    <location>
        <begin position="203"/>
        <end position="223"/>
    </location>
</feature>
<dbReference type="Proteomes" id="UP001595721">
    <property type="component" value="Unassembled WGS sequence"/>
</dbReference>
<keyword evidence="1" id="KW-1133">Transmembrane helix</keyword>
<feature type="transmembrane region" description="Helical" evidence="1">
    <location>
        <begin position="176"/>
        <end position="197"/>
    </location>
</feature>
<sequence length="275" mass="28680">MSRFWAICLAFATLAFVASSAIFALQPTGSGGAAVADFDDALGLLSLPPHFPPDAMQISLSEMFLRPRDAGMAGFLVMTWVALVYIALRHLARLWRTAPRATNIETGTGAFPPMPRRDGAHATELSLILGLMLGAIWPWLGTAHPAIAFLLSLAMLVCFLGAAFQGRDRPRGEASSTLGFVTGWALLACLSLFAATIERLASVPQTAAAVLVVLIAALVAIGLQLRLGRRIGLSLAVLWGLIGIAAGTVTQDVAVATAAVLGIAIIAVGLVRATT</sequence>
<comment type="caution">
    <text evidence="3">The sequence shown here is derived from an EMBL/GenBank/DDBJ whole genome shotgun (WGS) entry which is preliminary data.</text>
</comment>
<feature type="transmembrane region" description="Helical" evidence="1">
    <location>
        <begin position="146"/>
        <end position="164"/>
    </location>
</feature>
<evidence type="ECO:0000256" key="2">
    <source>
        <dbReference type="SAM" id="SignalP"/>
    </source>
</evidence>
<keyword evidence="1" id="KW-0812">Transmembrane</keyword>
<accession>A0ABV7R811</accession>
<gene>
    <name evidence="3" type="ORF">ACFOMH_15830</name>
</gene>
<feature type="chain" id="PRO_5045652299" evidence="2">
    <location>
        <begin position="25"/>
        <end position="275"/>
    </location>
</feature>